<keyword evidence="1" id="KW-1133">Transmembrane helix</keyword>
<protein>
    <submittedName>
        <fullName evidence="2">Uncharacterized protein</fullName>
    </submittedName>
</protein>
<accession>X1TD60</accession>
<keyword evidence="1" id="KW-0812">Transmembrane</keyword>
<feature type="non-terminal residue" evidence="2">
    <location>
        <position position="1"/>
    </location>
</feature>
<evidence type="ECO:0000256" key="1">
    <source>
        <dbReference type="SAM" id="Phobius"/>
    </source>
</evidence>
<proteinExistence type="predicted"/>
<reference evidence="2" key="1">
    <citation type="journal article" date="2014" name="Front. Microbiol.">
        <title>High frequency of phylogenetically diverse reductive dehalogenase-homologous genes in deep subseafloor sedimentary metagenomes.</title>
        <authorList>
            <person name="Kawai M."/>
            <person name="Futagami T."/>
            <person name="Toyoda A."/>
            <person name="Takaki Y."/>
            <person name="Nishi S."/>
            <person name="Hori S."/>
            <person name="Arai W."/>
            <person name="Tsubouchi T."/>
            <person name="Morono Y."/>
            <person name="Uchiyama I."/>
            <person name="Ito T."/>
            <person name="Fujiyama A."/>
            <person name="Inagaki F."/>
            <person name="Takami H."/>
        </authorList>
    </citation>
    <scope>NUCLEOTIDE SEQUENCE</scope>
    <source>
        <strain evidence="2">Expedition CK06-06</strain>
    </source>
</reference>
<comment type="caution">
    <text evidence="2">The sequence shown here is derived from an EMBL/GenBank/DDBJ whole genome shotgun (WGS) entry which is preliminary data.</text>
</comment>
<sequence>RKEELMKDPVRRRAILILVFIFAPALAIGICILVFLA</sequence>
<keyword evidence="1" id="KW-0472">Membrane</keyword>
<dbReference type="EMBL" id="BARW01031417">
    <property type="protein sequence ID" value="GAJ03204.1"/>
    <property type="molecule type" value="Genomic_DNA"/>
</dbReference>
<evidence type="ECO:0000313" key="2">
    <source>
        <dbReference type="EMBL" id="GAJ03204.1"/>
    </source>
</evidence>
<gene>
    <name evidence="2" type="ORF">S12H4_49979</name>
</gene>
<name>X1TD60_9ZZZZ</name>
<dbReference type="AlphaFoldDB" id="X1TD60"/>
<feature type="transmembrane region" description="Helical" evidence="1">
    <location>
        <begin position="14"/>
        <end position="36"/>
    </location>
</feature>
<organism evidence="2">
    <name type="scientific">marine sediment metagenome</name>
    <dbReference type="NCBI Taxonomy" id="412755"/>
    <lineage>
        <taxon>unclassified sequences</taxon>
        <taxon>metagenomes</taxon>
        <taxon>ecological metagenomes</taxon>
    </lineage>
</organism>